<evidence type="ECO:0000256" key="6">
    <source>
        <dbReference type="SAM" id="Phobius"/>
    </source>
</evidence>
<dbReference type="PIRSF" id="PIRSF015665">
    <property type="entry name" value="CHOPT"/>
    <property type="match status" value="1"/>
</dbReference>
<dbReference type="InterPro" id="IPR014472">
    <property type="entry name" value="CHOPT"/>
</dbReference>
<dbReference type="PANTHER" id="PTHR10414:SF37">
    <property type="entry name" value="BB IN A BOXCAR, ISOFORM C"/>
    <property type="match status" value="1"/>
</dbReference>
<dbReference type="GO" id="GO:0016780">
    <property type="term" value="F:phosphotransferase activity, for other substituted phosphate groups"/>
    <property type="evidence" value="ECO:0007669"/>
    <property type="project" value="InterPro"/>
</dbReference>
<reference evidence="7" key="1">
    <citation type="submission" date="2022-10" db="EMBL/GenBank/DDBJ databases">
        <authorList>
            <person name="Chen Y."/>
            <person name="Dougan E. K."/>
            <person name="Chan C."/>
            <person name="Rhodes N."/>
            <person name="Thang M."/>
        </authorList>
    </citation>
    <scope>NUCLEOTIDE SEQUENCE</scope>
</reference>
<evidence type="ECO:0000256" key="5">
    <source>
        <dbReference type="RuleBase" id="RU003750"/>
    </source>
</evidence>
<comment type="caution">
    <text evidence="7">The sequence shown here is derived from an EMBL/GenBank/DDBJ whole genome shotgun (WGS) entry which is preliminary data.</text>
</comment>
<evidence type="ECO:0000256" key="4">
    <source>
        <dbReference type="ARBA" id="ARBA00023136"/>
    </source>
</evidence>
<dbReference type="PANTHER" id="PTHR10414">
    <property type="entry name" value="ETHANOLAMINEPHOSPHOTRANSFERASE"/>
    <property type="match status" value="1"/>
</dbReference>
<dbReference type="OrthoDB" id="196717at2759"/>
<evidence type="ECO:0000313" key="7">
    <source>
        <dbReference type="EMBL" id="CAI4001075.1"/>
    </source>
</evidence>
<dbReference type="GO" id="GO:0008654">
    <property type="term" value="P:phospholipid biosynthetic process"/>
    <property type="evidence" value="ECO:0007669"/>
    <property type="project" value="InterPro"/>
</dbReference>
<gene>
    <name evidence="7" type="ORF">C1SCF055_LOCUS27151</name>
</gene>
<feature type="transmembrane region" description="Helical" evidence="6">
    <location>
        <begin position="220"/>
        <end position="239"/>
    </location>
</feature>
<accession>A0A9P1G7Z6</accession>
<sequence length="391" mass="44008">TRGTSWNYISPFGRKRVPEYTYSGSDNSLMYIYFCSPLAELLVKFIPGWLAPNVITLLGLALSLAGYFLVHFHTPKFNEPCSSWVWFVLAFCTFAYQTLDNIDGKQARRTNTSSALGLFVDHGVDALNIVLSSQNVMALLQLGSRETAWACLAVWSATSTPFFFATWEEHFTGSLYLGPFNGPTDGVLIVCISYVITGLADDPTHLWNAGFGLGMSRAEAMISFYGMCVLFTVFGNIYSVHKELRLRNSQRFRQPWNSILATCHAMSLVVPFCLHLSIGYCIIGPHSTDLRTSFWFLGFSFLMLVSHLQLSNVCAEIYKPWRWILFVVVCLLIDSFCQFKPKLLIGTCLLGFTWLHFVIGVANEMADILQIPIFKVPQSKEKDHASINELN</sequence>
<feature type="transmembrane region" description="Helical" evidence="6">
    <location>
        <begin position="343"/>
        <end position="362"/>
    </location>
</feature>
<feature type="transmembrane region" description="Helical" evidence="6">
    <location>
        <begin position="290"/>
        <end position="308"/>
    </location>
</feature>
<dbReference type="InterPro" id="IPR000462">
    <property type="entry name" value="CDP-OH_P_trans"/>
</dbReference>
<keyword evidence="6" id="KW-1133">Transmembrane helix</keyword>
<dbReference type="Proteomes" id="UP001152797">
    <property type="component" value="Unassembled WGS sequence"/>
</dbReference>
<name>A0A9P1G7Z6_9DINO</name>
<reference evidence="8" key="2">
    <citation type="submission" date="2024-04" db="EMBL/GenBank/DDBJ databases">
        <authorList>
            <person name="Chen Y."/>
            <person name="Shah S."/>
            <person name="Dougan E. K."/>
            <person name="Thang M."/>
            <person name="Chan C."/>
        </authorList>
    </citation>
    <scope>NUCLEOTIDE SEQUENCE [LARGE SCALE GENOMIC DNA]</scope>
</reference>
<dbReference type="InterPro" id="IPR043130">
    <property type="entry name" value="CDP-OH_PTrfase_TM_dom"/>
</dbReference>
<dbReference type="Pfam" id="PF01066">
    <property type="entry name" value="CDP-OH_P_transf"/>
    <property type="match status" value="1"/>
</dbReference>
<keyword evidence="4 6" id="KW-0472">Membrane</keyword>
<evidence type="ECO:0000256" key="3">
    <source>
        <dbReference type="ARBA" id="ARBA00022679"/>
    </source>
</evidence>
<dbReference type="AlphaFoldDB" id="A0A9P1G7Z6"/>
<evidence type="ECO:0000256" key="2">
    <source>
        <dbReference type="ARBA" id="ARBA00010441"/>
    </source>
</evidence>
<feature type="transmembrane region" description="Helical" evidence="6">
    <location>
        <begin position="187"/>
        <end position="208"/>
    </location>
</feature>
<dbReference type="PROSITE" id="PS00379">
    <property type="entry name" value="CDP_ALCOHOL_P_TRANSF"/>
    <property type="match status" value="1"/>
</dbReference>
<dbReference type="EMBL" id="CAMXCT010002883">
    <property type="protein sequence ID" value="CAI4001075.1"/>
    <property type="molecule type" value="Genomic_DNA"/>
</dbReference>
<comment type="subcellular location">
    <subcellularLocation>
        <location evidence="1">Membrane</location>
    </subcellularLocation>
</comment>
<feature type="transmembrane region" description="Helical" evidence="6">
    <location>
        <begin position="82"/>
        <end position="99"/>
    </location>
</feature>
<keyword evidence="3 5" id="KW-0808">Transferase</keyword>
<protein>
    <recommendedName>
        <fullName evidence="10">Ethanolaminephosphotransferase</fullName>
    </recommendedName>
</protein>
<evidence type="ECO:0008006" key="10">
    <source>
        <dbReference type="Google" id="ProtNLM"/>
    </source>
</evidence>
<evidence type="ECO:0000313" key="8">
    <source>
        <dbReference type="EMBL" id="CAL1154450.1"/>
    </source>
</evidence>
<dbReference type="InterPro" id="IPR048254">
    <property type="entry name" value="CDP_ALCOHOL_P_TRANSF_CS"/>
</dbReference>
<feature type="non-terminal residue" evidence="7">
    <location>
        <position position="391"/>
    </location>
</feature>
<proteinExistence type="inferred from homology"/>
<evidence type="ECO:0000313" key="9">
    <source>
        <dbReference type="Proteomes" id="UP001152797"/>
    </source>
</evidence>
<dbReference type="GO" id="GO:0016020">
    <property type="term" value="C:membrane"/>
    <property type="evidence" value="ECO:0007669"/>
    <property type="project" value="UniProtKB-SubCell"/>
</dbReference>
<comment type="similarity">
    <text evidence="2 5">Belongs to the CDP-alcohol phosphatidyltransferase class-I family.</text>
</comment>
<feature type="transmembrane region" description="Helical" evidence="6">
    <location>
        <begin position="320"/>
        <end position="336"/>
    </location>
</feature>
<keyword evidence="6" id="KW-0812">Transmembrane</keyword>
<dbReference type="Gene3D" id="1.20.120.1760">
    <property type="match status" value="1"/>
</dbReference>
<dbReference type="EMBL" id="CAMXCT020002883">
    <property type="protein sequence ID" value="CAL1154450.1"/>
    <property type="molecule type" value="Genomic_DNA"/>
</dbReference>
<feature type="transmembrane region" description="Helical" evidence="6">
    <location>
        <begin position="259"/>
        <end position="283"/>
    </location>
</feature>
<evidence type="ECO:0000256" key="1">
    <source>
        <dbReference type="ARBA" id="ARBA00004370"/>
    </source>
</evidence>
<feature type="transmembrane region" description="Helical" evidence="6">
    <location>
        <begin position="53"/>
        <end position="70"/>
    </location>
</feature>
<organism evidence="7">
    <name type="scientific">Cladocopium goreaui</name>
    <dbReference type="NCBI Taxonomy" id="2562237"/>
    <lineage>
        <taxon>Eukaryota</taxon>
        <taxon>Sar</taxon>
        <taxon>Alveolata</taxon>
        <taxon>Dinophyceae</taxon>
        <taxon>Suessiales</taxon>
        <taxon>Symbiodiniaceae</taxon>
        <taxon>Cladocopium</taxon>
    </lineage>
</organism>
<keyword evidence="9" id="KW-1185">Reference proteome</keyword>
<dbReference type="EMBL" id="CAMXCT030002883">
    <property type="protein sequence ID" value="CAL4788387.1"/>
    <property type="molecule type" value="Genomic_DNA"/>
</dbReference>